<organism evidence="1 2">
    <name type="scientific">Dentiscutata heterogama</name>
    <dbReference type="NCBI Taxonomy" id="1316150"/>
    <lineage>
        <taxon>Eukaryota</taxon>
        <taxon>Fungi</taxon>
        <taxon>Fungi incertae sedis</taxon>
        <taxon>Mucoromycota</taxon>
        <taxon>Glomeromycotina</taxon>
        <taxon>Glomeromycetes</taxon>
        <taxon>Diversisporales</taxon>
        <taxon>Gigasporaceae</taxon>
        <taxon>Dentiscutata</taxon>
    </lineage>
</organism>
<proteinExistence type="predicted"/>
<name>A0ACA9Q6W8_9GLOM</name>
<protein>
    <submittedName>
        <fullName evidence="1">7331_t:CDS:1</fullName>
    </submittedName>
</protein>
<evidence type="ECO:0000313" key="2">
    <source>
        <dbReference type="Proteomes" id="UP000789702"/>
    </source>
</evidence>
<feature type="non-terminal residue" evidence="1">
    <location>
        <position position="1"/>
    </location>
</feature>
<reference evidence="1" key="1">
    <citation type="submission" date="2021-06" db="EMBL/GenBank/DDBJ databases">
        <authorList>
            <person name="Kallberg Y."/>
            <person name="Tangrot J."/>
            <person name="Rosling A."/>
        </authorList>
    </citation>
    <scope>NUCLEOTIDE SEQUENCE</scope>
    <source>
        <strain evidence="1">IL203A</strain>
    </source>
</reference>
<dbReference type="EMBL" id="CAJVPU010039120">
    <property type="protein sequence ID" value="CAG8736372.1"/>
    <property type="molecule type" value="Genomic_DNA"/>
</dbReference>
<sequence>IIAPNSLHGLRNKIRQGLIEDVPISRPRCPTDWKSNLPGEADQIIDPLFDAYINYLTATGYPWSERNYNKLWPVDIQICPKYILRSHVIYGPALLMGMSLPPPKKIFAHSFRQSRNDAEPFRVINYYGADVFRYVYLAYVDPSNSNEFSDQNINSRYSTDLVNQLGQLIGKCLSSQLFPNGPWIPMSPTNENGIPETDRIIYQTLENLP</sequence>
<evidence type="ECO:0000313" key="1">
    <source>
        <dbReference type="EMBL" id="CAG8736372.1"/>
    </source>
</evidence>
<dbReference type="Proteomes" id="UP000789702">
    <property type="component" value="Unassembled WGS sequence"/>
</dbReference>
<keyword evidence="2" id="KW-1185">Reference proteome</keyword>
<accession>A0ACA9Q6W8</accession>
<gene>
    <name evidence="1" type="ORF">DHETER_LOCUS13765</name>
</gene>
<comment type="caution">
    <text evidence="1">The sequence shown here is derived from an EMBL/GenBank/DDBJ whole genome shotgun (WGS) entry which is preliminary data.</text>
</comment>
<feature type="non-terminal residue" evidence="1">
    <location>
        <position position="209"/>
    </location>
</feature>